<keyword evidence="1" id="KW-1133">Transmembrane helix</keyword>
<dbReference type="Proteomes" id="UP001200642">
    <property type="component" value="Unassembled WGS sequence"/>
</dbReference>
<dbReference type="RefSeq" id="WP_317900829.1">
    <property type="nucleotide sequence ID" value="NZ_JAIRBC010000003.1"/>
</dbReference>
<keyword evidence="3" id="KW-1185">Reference proteome</keyword>
<protein>
    <submittedName>
        <fullName evidence="2">Uncharacterized protein</fullName>
    </submittedName>
</protein>
<evidence type="ECO:0000313" key="2">
    <source>
        <dbReference type="EMBL" id="MCG2459683.1"/>
    </source>
</evidence>
<reference evidence="2" key="1">
    <citation type="submission" date="2023-02" db="EMBL/GenBank/DDBJ databases">
        <title>Genome of Flavobacteriaceae gen. nov. sp. strain F89.</title>
        <authorList>
            <person name="Wang Y."/>
        </authorList>
    </citation>
    <scope>NUCLEOTIDE SEQUENCE</scope>
    <source>
        <strain evidence="2">F89</strain>
    </source>
</reference>
<keyword evidence="1" id="KW-0812">Transmembrane</keyword>
<feature type="transmembrane region" description="Helical" evidence="1">
    <location>
        <begin position="12"/>
        <end position="30"/>
    </location>
</feature>
<accession>A0AAE3ERQ4</accession>
<comment type="caution">
    <text evidence="2">The sequence shown here is derived from an EMBL/GenBank/DDBJ whole genome shotgun (WGS) entry which is preliminary data.</text>
</comment>
<dbReference type="EMBL" id="JAIRBC010000003">
    <property type="protein sequence ID" value="MCG2459683.1"/>
    <property type="molecule type" value="Genomic_DNA"/>
</dbReference>
<gene>
    <name evidence="2" type="ORF">K8352_02870</name>
</gene>
<feature type="transmembrane region" description="Helical" evidence="1">
    <location>
        <begin position="42"/>
        <end position="60"/>
    </location>
</feature>
<dbReference type="AlphaFoldDB" id="A0AAE3ERQ4"/>
<sequence length="371" mass="42700">MQDGIKHIMLDYGLAVFILSVAIILVIAGVRSNRNITKQICYNLTAVFVAFFIYEVWPVASHTEEENHMEGSYTQDYFEDNEVLGYGPSKDSMTVTSRKLLNGSNTVVYDVVYTIRQGLRYTPNTKASSKKHALFFGGSFMFGEGLNDNETMPYYYNEFKNCQFEVRNYGFHGYGPHQALATIESKVVNDEELLDSDTVNAFYFFIPTHIARAKGSSWDQAGPRYEVVDGKLRHEGSFKENRIWLLRNKLGEKILTIWNRSKIYNSFFQQKIDDTDILRTALIIEKMNVLLTERNMNFTVVLSKSNGVESELEKYSRDRLIHLLNEKGVTNYKIEEIIDDYENSGDKYAIKNEGHPNSLHNKLVANFLARQ</sequence>
<evidence type="ECO:0000313" key="3">
    <source>
        <dbReference type="Proteomes" id="UP001200642"/>
    </source>
</evidence>
<proteinExistence type="predicted"/>
<evidence type="ECO:0000256" key="1">
    <source>
        <dbReference type="SAM" id="Phobius"/>
    </source>
</evidence>
<name>A0AAE3ERQ4_9FLAO</name>
<keyword evidence="1" id="KW-0472">Membrane</keyword>
<organism evidence="2 3">
    <name type="scientific">Cerina litoralis</name>
    <dbReference type="NCBI Taxonomy" id="2874477"/>
    <lineage>
        <taxon>Bacteria</taxon>
        <taxon>Pseudomonadati</taxon>
        <taxon>Bacteroidota</taxon>
        <taxon>Flavobacteriia</taxon>
        <taxon>Flavobacteriales</taxon>
        <taxon>Flavobacteriaceae</taxon>
        <taxon>Cerina</taxon>
    </lineage>
</organism>